<keyword evidence="2" id="KW-1185">Reference proteome</keyword>
<dbReference type="RefSeq" id="WP_212949947.1">
    <property type="nucleotide sequence ID" value="NZ_BORW01000011.1"/>
</dbReference>
<reference evidence="1 2" key="1">
    <citation type="submission" date="2021-03" db="EMBL/GenBank/DDBJ databases">
        <title>Antimicrobial resistance genes in bacteria isolated from Japanese honey, and their potential for conferring macrolide and lincosamide resistance in the American foulbrood pathogen Paenibacillus larvae.</title>
        <authorList>
            <person name="Okamoto M."/>
            <person name="Kumagai M."/>
            <person name="Kanamori H."/>
            <person name="Takamatsu D."/>
        </authorList>
    </citation>
    <scope>NUCLEOTIDE SEQUENCE [LARGE SCALE GENOMIC DNA]</scope>
    <source>
        <strain evidence="1 2">J21TS3</strain>
    </source>
</reference>
<dbReference type="Pfam" id="PF24689">
    <property type="entry name" value="TriTu"/>
    <property type="match status" value="1"/>
</dbReference>
<evidence type="ECO:0000313" key="1">
    <source>
        <dbReference type="EMBL" id="GIO67643.1"/>
    </source>
</evidence>
<organism evidence="1 2">
    <name type="scientific">Paenibacillus cookii</name>
    <dbReference type="NCBI Taxonomy" id="157839"/>
    <lineage>
        <taxon>Bacteria</taxon>
        <taxon>Bacillati</taxon>
        <taxon>Bacillota</taxon>
        <taxon>Bacilli</taxon>
        <taxon>Bacillales</taxon>
        <taxon>Paenibacillaceae</taxon>
        <taxon>Paenibacillus</taxon>
    </lineage>
</organism>
<protein>
    <submittedName>
        <fullName evidence="1">Uncharacterized protein</fullName>
    </submittedName>
</protein>
<sequence length="98" mass="11215">MLTLLKEWLSQNEKKLEGLGIKLDDLTYSVEGSPDPSLSVDHVSDSSMGRITVWSSKKIDIEVIDFNTGDTKLYEQKEITDDFPNFDLLLENYVKNMQ</sequence>
<dbReference type="InterPro" id="IPR057062">
    <property type="entry name" value="TriTu"/>
</dbReference>
<dbReference type="Proteomes" id="UP000680638">
    <property type="component" value="Unassembled WGS sequence"/>
</dbReference>
<comment type="caution">
    <text evidence="1">The sequence shown here is derived from an EMBL/GenBank/DDBJ whole genome shotgun (WGS) entry which is preliminary data.</text>
</comment>
<accession>A0ABQ4LWX8</accession>
<dbReference type="EMBL" id="BORW01000011">
    <property type="protein sequence ID" value="GIO67643.1"/>
    <property type="molecule type" value="Genomic_DNA"/>
</dbReference>
<evidence type="ECO:0000313" key="2">
    <source>
        <dbReference type="Proteomes" id="UP000680638"/>
    </source>
</evidence>
<proteinExistence type="predicted"/>
<name>A0ABQ4LWX8_9BACL</name>
<gene>
    <name evidence="1" type="ORF">J21TS3_24640</name>
</gene>